<organism evidence="1">
    <name type="scientific">Brassica cretica</name>
    <name type="common">Mustard</name>
    <dbReference type="NCBI Taxonomy" id="69181"/>
    <lineage>
        <taxon>Eukaryota</taxon>
        <taxon>Viridiplantae</taxon>
        <taxon>Streptophyta</taxon>
        <taxon>Embryophyta</taxon>
        <taxon>Tracheophyta</taxon>
        <taxon>Spermatophyta</taxon>
        <taxon>Magnoliopsida</taxon>
        <taxon>eudicotyledons</taxon>
        <taxon>Gunneridae</taxon>
        <taxon>Pentapetalae</taxon>
        <taxon>rosids</taxon>
        <taxon>malvids</taxon>
        <taxon>Brassicales</taxon>
        <taxon>Brassicaceae</taxon>
        <taxon>Brassiceae</taxon>
        <taxon>Brassica</taxon>
    </lineage>
</organism>
<dbReference type="EMBL" id="QGKY02000094">
    <property type="protein sequence ID" value="KAF2603419.1"/>
    <property type="molecule type" value="Genomic_DNA"/>
</dbReference>
<accession>A0A8S9LAS0</accession>
<dbReference type="AlphaFoldDB" id="A0A8S9LAS0"/>
<name>A0A8S9LAS0_BRACR</name>
<gene>
    <name evidence="1" type="ORF">F2Q70_00027559</name>
</gene>
<proteinExistence type="predicted"/>
<protein>
    <submittedName>
        <fullName evidence="1">Uncharacterized protein</fullName>
    </submittedName>
</protein>
<evidence type="ECO:0000313" key="1">
    <source>
        <dbReference type="EMBL" id="KAF2603419.1"/>
    </source>
</evidence>
<reference evidence="1" key="1">
    <citation type="submission" date="2019-12" db="EMBL/GenBank/DDBJ databases">
        <title>Genome sequencing and annotation of Brassica cretica.</title>
        <authorList>
            <person name="Studholme D.J."/>
            <person name="Sarris P.F."/>
        </authorList>
    </citation>
    <scope>NUCLEOTIDE SEQUENCE</scope>
    <source>
        <strain evidence="1">PFS-102/07</strain>
        <tissue evidence="1">Leaf</tissue>
    </source>
</reference>
<comment type="caution">
    <text evidence="1">The sequence shown here is derived from an EMBL/GenBank/DDBJ whole genome shotgun (WGS) entry which is preliminary data.</text>
</comment>
<sequence>MKIRVPVMMIRGPAMTTPAPAMTIRVLVRVELQTEEKLISAESLHVQFVHAIQRPLSRYGVLRSTQLPKKLRRFCQLRNQVLDTGHNFYFSHSL</sequence>